<organism evidence="8 9">
    <name type="scientific">Natribacillus halophilus</name>
    <dbReference type="NCBI Taxonomy" id="549003"/>
    <lineage>
        <taxon>Bacteria</taxon>
        <taxon>Bacillati</taxon>
        <taxon>Bacillota</taxon>
        <taxon>Bacilli</taxon>
        <taxon>Bacillales</taxon>
        <taxon>Bacillaceae</taxon>
        <taxon>Natribacillus</taxon>
    </lineage>
</organism>
<evidence type="ECO:0000256" key="2">
    <source>
        <dbReference type="ARBA" id="ARBA00022448"/>
    </source>
</evidence>
<dbReference type="PROSITE" id="PS51093">
    <property type="entry name" value="PTS_EIIA_TYPE_1"/>
    <property type="match status" value="1"/>
</dbReference>
<proteinExistence type="predicted"/>
<dbReference type="Pfam" id="PF00358">
    <property type="entry name" value="PTS_EIIA_1"/>
    <property type="match status" value="1"/>
</dbReference>
<accession>A0A1G8JHB8</accession>
<evidence type="ECO:0000259" key="7">
    <source>
        <dbReference type="PROSITE" id="PS51093"/>
    </source>
</evidence>
<keyword evidence="9" id="KW-1185">Reference proteome</keyword>
<keyword evidence="3" id="KW-0762">Sugar transport</keyword>
<gene>
    <name evidence="8" type="ORF">SAMN04488123_101231</name>
</gene>
<dbReference type="EMBL" id="FNEN01000001">
    <property type="protein sequence ID" value="SDI30648.1"/>
    <property type="molecule type" value="Genomic_DNA"/>
</dbReference>
<dbReference type="GO" id="GO:0005737">
    <property type="term" value="C:cytoplasm"/>
    <property type="evidence" value="ECO:0007669"/>
    <property type="project" value="UniProtKB-SubCell"/>
</dbReference>
<dbReference type="RefSeq" id="WP_090395707.1">
    <property type="nucleotide sequence ID" value="NZ_FNEN01000001.1"/>
</dbReference>
<reference evidence="8 9" key="1">
    <citation type="submission" date="2016-10" db="EMBL/GenBank/DDBJ databases">
        <authorList>
            <person name="de Groot N.N."/>
        </authorList>
    </citation>
    <scope>NUCLEOTIDE SEQUENCE [LARGE SCALE GENOMIC DNA]</scope>
    <source>
        <strain evidence="8 9">DSM 21771</strain>
    </source>
</reference>
<dbReference type="AlphaFoldDB" id="A0A1G8JHB8"/>
<keyword evidence="6" id="KW-0418">Kinase</keyword>
<evidence type="ECO:0000313" key="9">
    <source>
        <dbReference type="Proteomes" id="UP000198853"/>
    </source>
</evidence>
<keyword evidence="2" id="KW-0813">Transport</keyword>
<dbReference type="InterPro" id="IPR001127">
    <property type="entry name" value="PTS_EIIA_1_perm"/>
</dbReference>
<sequence length="173" mass="18777">MIKRMVSKIKARNDYVDVHAIANGSLIGLEDVEDPTIAHEKLGPGFAVDPEDGDIVSPVRGEVIHTFPTKHAVLLQSKEGLDVLVHVGLDSVRLQGEGLQIHVQTGDQVKVGKPLITADLDVLREHGISAVSAVIFIDRRQIGELKLLDEEQPLKAGETLVADVQMQSEEQTA</sequence>
<dbReference type="Gene3D" id="2.70.70.10">
    <property type="entry name" value="Glucose Permease (Domain IIA)"/>
    <property type="match status" value="1"/>
</dbReference>
<keyword evidence="4" id="KW-0808">Transferase</keyword>
<feature type="domain" description="PTS EIIA type-1" evidence="7">
    <location>
        <begin position="34"/>
        <end position="138"/>
    </location>
</feature>
<name>A0A1G8JHB8_9BACI</name>
<dbReference type="GO" id="GO:0016301">
    <property type="term" value="F:kinase activity"/>
    <property type="evidence" value="ECO:0007669"/>
    <property type="project" value="UniProtKB-KW"/>
</dbReference>
<dbReference type="InterPro" id="IPR050890">
    <property type="entry name" value="PTS_EIIA_component"/>
</dbReference>
<keyword evidence="5" id="KW-0598">Phosphotransferase system</keyword>
<evidence type="ECO:0000313" key="8">
    <source>
        <dbReference type="EMBL" id="SDI30648.1"/>
    </source>
</evidence>
<evidence type="ECO:0000256" key="4">
    <source>
        <dbReference type="ARBA" id="ARBA00022679"/>
    </source>
</evidence>
<comment type="subcellular location">
    <subcellularLocation>
        <location evidence="1">Cytoplasm</location>
    </subcellularLocation>
</comment>
<dbReference type="NCBIfam" id="TIGR00830">
    <property type="entry name" value="PTBA"/>
    <property type="match status" value="1"/>
</dbReference>
<dbReference type="InterPro" id="IPR011055">
    <property type="entry name" value="Dup_hybrid_motif"/>
</dbReference>
<dbReference type="SUPFAM" id="SSF51261">
    <property type="entry name" value="Duplicated hybrid motif"/>
    <property type="match status" value="1"/>
</dbReference>
<evidence type="ECO:0000256" key="1">
    <source>
        <dbReference type="ARBA" id="ARBA00004496"/>
    </source>
</evidence>
<dbReference type="PANTHER" id="PTHR45008:SF1">
    <property type="entry name" value="PTS SYSTEM GLUCOSE-SPECIFIC EIIA COMPONENT"/>
    <property type="match status" value="1"/>
</dbReference>
<dbReference type="GO" id="GO:0009401">
    <property type="term" value="P:phosphoenolpyruvate-dependent sugar phosphotransferase system"/>
    <property type="evidence" value="ECO:0007669"/>
    <property type="project" value="UniProtKB-KW"/>
</dbReference>
<evidence type="ECO:0000256" key="3">
    <source>
        <dbReference type="ARBA" id="ARBA00022597"/>
    </source>
</evidence>
<evidence type="ECO:0000256" key="5">
    <source>
        <dbReference type="ARBA" id="ARBA00022683"/>
    </source>
</evidence>
<dbReference type="PANTHER" id="PTHR45008">
    <property type="entry name" value="PTS SYSTEM GLUCOSE-SPECIFIC EIIA COMPONENT"/>
    <property type="match status" value="1"/>
</dbReference>
<dbReference type="Proteomes" id="UP000198853">
    <property type="component" value="Unassembled WGS sequence"/>
</dbReference>
<protein>
    <submittedName>
        <fullName evidence="8">PTS system IIA component, Glc family</fullName>
    </submittedName>
</protein>
<dbReference type="OrthoDB" id="92465at2"/>
<evidence type="ECO:0000256" key="6">
    <source>
        <dbReference type="ARBA" id="ARBA00022777"/>
    </source>
</evidence>